<protein>
    <recommendedName>
        <fullName evidence="7">DNA polymerase</fullName>
        <ecNumber evidence="7">2.7.7.7</ecNumber>
    </recommendedName>
</protein>
<dbReference type="VEuPathDB" id="FungiDB:RhiirA1_471822"/>
<dbReference type="InterPro" id="IPR012337">
    <property type="entry name" value="RNaseH-like_sf"/>
</dbReference>
<dbReference type="VEuPathDB" id="FungiDB:RhiirA1_399648"/>
<feature type="domain" description="DNA-directed DNA polymerase family B multifunctional" evidence="9">
    <location>
        <begin position="1207"/>
        <end position="1407"/>
    </location>
</feature>
<keyword evidence="5 7" id="KW-0238">DNA-binding</keyword>
<dbReference type="SUPFAM" id="SSF56672">
    <property type="entry name" value="DNA/RNA polymerases"/>
    <property type="match status" value="2"/>
</dbReference>
<reference evidence="11 12" key="1">
    <citation type="submission" date="2016-04" db="EMBL/GenBank/DDBJ databases">
        <title>Genome analyses suggest a sexual origin of heterokaryosis in a supposedly ancient asexual fungus.</title>
        <authorList>
            <person name="Ropars J."/>
            <person name="Sedzielewska K."/>
            <person name="Noel J."/>
            <person name="Charron P."/>
            <person name="Farinelli L."/>
            <person name="Marton T."/>
            <person name="Kruger M."/>
            <person name="Pelin A."/>
            <person name="Brachmann A."/>
            <person name="Corradi N."/>
        </authorList>
    </citation>
    <scope>NUCLEOTIDE SEQUENCE [LARGE SCALE GENOMIC DNA]</scope>
    <source>
        <strain evidence="11 12">A5</strain>
    </source>
</reference>
<dbReference type="GO" id="GO:0003887">
    <property type="term" value="F:DNA-directed DNA polymerase activity"/>
    <property type="evidence" value="ECO:0007669"/>
    <property type="project" value="UniProtKB-KW"/>
</dbReference>
<dbReference type="PANTHER" id="PTHR10322:SF23">
    <property type="entry name" value="DNA POLYMERASE DELTA CATALYTIC SUBUNIT"/>
    <property type="match status" value="1"/>
</dbReference>
<dbReference type="VEuPathDB" id="FungiDB:FUN_004901"/>
<evidence type="ECO:0000256" key="8">
    <source>
        <dbReference type="SAM" id="MobiDB-lite"/>
    </source>
</evidence>
<feature type="compositionally biased region" description="Acidic residues" evidence="8">
    <location>
        <begin position="1448"/>
        <end position="1462"/>
    </location>
</feature>
<proteinExistence type="inferred from homology"/>
<comment type="similarity">
    <text evidence="1 7">Belongs to the DNA polymerase type-B family.</text>
</comment>
<evidence type="ECO:0000256" key="2">
    <source>
        <dbReference type="ARBA" id="ARBA00022679"/>
    </source>
</evidence>
<name>A0A2N0NPE5_9GLOM</name>
<dbReference type="InterPro" id="IPR043502">
    <property type="entry name" value="DNA/RNA_pol_sf"/>
</dbReference>
<dbReference type="PRINTS" id="PR00106">
    <property type="entry name" value="DNAPOLB"/>
</dbReference>
<dbReference type="PANTHER" id="PTHR10322">
    <property type="entry name" value="DNA POLYMERASE CATALYTIC SUBUNIT"/>
    <property type="match status" value="1"/>
</dbReference>
<sequence>MHTSTISDQTDRTGTALALRYDGAGHLAGVPSRNEIVAEYDNGMTAILQQSLFDKQPIHFMPTEVSDDTSEYVNGISSYILRITGTLINGQKAVVKITGIKPFFDVEVPEEMPLSTFKIRLVNILSNTLKGTSKFGIENISAFPLQGYHTEKKLYIRIITWNQFDRYNVLKAVREVGIRTASDDLTPIYYYRKVAREKRLPLSSWATLSNYFHEYIQGGFNDSQYDWRFIVEKAKKLGVLEWVFNQMSLKYSSLEKITKWQYQYNAIKVNDIPFHSKHLKIPGCVAIDVRPCFMKFYSKAEKSSLAFYLNECGLESKLDMPFNRMFKYYRNALKEADATTAEQMREIAKYCIIDALSCQRLMIKHNVINEYREVASIAFISLFDAHYFAIGMKVSNLLSASAWREGILTSTISERTETESFPGAYVFPPIKGLENKRPVTGLDFRSLYPSLIMTYNLSPDKIILSQERAEQSGKKLHEISFKFNNQDCLAWSIRHNNTPEEKGLYVTILEYLSIKRNEIKERLAPVKEKKEDMELVIGLMGKDLSLPEAIEHILAKAGEKKLAREKRLPLSSWATLSNYFHEYIQGGTHLFQVSVNNYNPTSEDDYNNPLFSSALSRDRTLVFTWDIETYSSLGLGKFLTAQSDESNVFMICMSVHWKDDPNPLKQICLVDVETAPDPNWITIICGSQTNLLKAFALCRELLSPDIQIGFNDSQYDWRFIVEKAKKLGVLERMFNQMSLKPLSLEKITKWQYQYNKIKVNDMPFHSKHLNTPGCVAIDVRPCFMKLYSKAEKSSLAFYLNECGLESKMDMPFHRMFKYYGRALRETNATTAEQMHEVAKYCMIDALSYQRLMVKRNVINEYREVANIAFISLSDVHYFAIGMKVSNLLSASAWREGVLTSTISERTETESFPGAYVFPPIKGLENRRPVTGLDFGSLYPSLIMTYNLSPDKIILSRKHAEFLRDSGKTLHEINFKFNGIDVLAWSIRHNNIPEEKGLYAIVLEYLSVKRVEIKKRLAPVKEKKEVMELVIGLMDKDLSLPEAIEHVLAKAKEKNHASLNKNLYHFINKEKHEFMAEYDSVCFEYSCLDAGQNAIKVYMNSFYGTAGDSKSPFFLRALAGGVTSTGRRNIKLVADFVKSRGFQIKYGDTDSLYLVCPEECFQECDELYDYGNGIPKEEYWSRMVEISMGEIEKLRDDVNDFLKADNGSPYLKMAYEEVLFPVVFTGKKKYYGIPHESKPNFNKKPFIRGVEIVKRGHSTLFRKIGKHIMDESMRLENSRTMHQIIKDVLRGSVKDISRTDLNDLIKTAVWKPDKDNKSVQRFMSRMRDRHTREEADAKRLIKKGLTPKPFLYEISEPGERFEYVVVENDLSQKVGDKMEYPEVAKQLGKKIDISYYLNSVVSLCARFINYEDIYQPSPEAVLEALKKLKDANKAKHNGVSGDDKADAGVADEDNLDEEDEDEIDEDEVLKIRDALAQKSAEKWVRGTYADKIVKYSGNDVYWSSYLNALDKQEESIRLKLTTLLAEISKIDVGCRDRMYKLVTKPGKRKPKAMTLEKYILAYIQENECALLADLRSIWYKMVGLETTRYRMLSKLQDDKKDNSSEADIDDIIELYC</sequence>
<dbReference type="Gene3D" id="1.10.132.60">
    <property type="entry name" value="DNA polymerase family B, C-terminal domain"/>
    <property type="match status" value="1"/>
</dbReference>
<evidence type="ECO:0000313" key="11">
    <source>
        <dbReference type="EMBL" id="PKB96451.1"/>
    </source>
</evidence>
<evidence type="ECO:0000259" key="10">
    <source>
        <dbReference type="Pfam" id="PF03104"/>
    </source>
</evidence>
<evidence type="ECO:0000256" key="4">
    <source>
        <dbReference type="ARBA" id="ARBA00022932"/>
    </source>
</evidence>
<dbReference type="EMBL" id="LLXJ01003885">
    <property type="protein sequence ID" value="PKB96451.1"/>
    <property type="molecule type" value="Genomic_DNA"/>
</dbReference>
<dbReference type="Gene3D" id="3.90.1600.10">
    <property type="entry name" value="Palm domain of DNA polymerase"/>
    <property type="match status" value="2"/>
</dbReference>
<feature type="domain" description="DNA-directed DNA polymerase family B multifunctional" evidence="9">
    <location>
        <begin position="885"/>
        <end position="1024"/>
    </location>
</feature>
<reference evidence="11 12" key="2">
    <citation type="submission" date="2017-09" db="EMBL/GenBank/DDBJ databases">
        <title>Extensive intraspecific genome diversity in a model arbuscular mycorrhizal fungus.</title>
        <authorList>
            <person name="Chen E.C."/>
            <person name="Morin E."/>
            <person name="Beaudet D."/>
            <person name="Noel J."/>
            <person name="Ndikumana S."/>
            <person name="Charron P."/>
            <person name="St-Onge C."/>
            <person name="Giorgi J."/>
            <person name="Grigoriev I.V."/>
            <person name="Roux C."/>
            <person name="Martin F.M."/>
            <person name="Corradi N."/>
        </authorList>
    </citation>
    <scope>NUCLEOTIDE SEQUENCE [LARGE SCALE GENOMIC DNA]</scope>
    <source>
        <strain evidence="11 12">A5</strain>
    </source>
</reference>
<dbReference type="SMART" id="SM00486">
    <property type="entry name" value="POLBc"/>
    <property type="match status" value="2"/>
</dbReference>
<dbReference type="InterPro" id="IPR050240">
    <property type="entry name" value="DNA_pol_type-B"/>
</dbReference>
<evidence type="ECO:0000313" key="12">
    <source>
        <dbReference type="Proteomes" id="UP000232722"/>
    </source>
</evidence>
<evidence type="ECO:0000256" key="1">
    <source>
        <dbReference type="ARBA" id="ARBA00005755"/>
    </source>
</evidence>
<dbReference type="VEuPathDB" id="FungiDB:RhiirFUN_024431"/>
<feature type="region of interest" description="Disordered" evidence="8">
    <location>
        <begin position="1433"/>
        <end position="1462"/>
    </location>
</feature>
<feature type="domain" description="DNA-directed DNA polymerase family B exonuclease" evidence="10">
    <location>
        <begin position="602"/>
        <end position="788"/>
    </location>
</feature>
<dbReference type="InterPro" id="IPR006172">
    <property type="entry name" value="DNA-dir_DNA_pol_B"/>
</dbReference>
<dbReference type="Gene3D" id="3.30.420.10">
    <property type="entry name" value="Ribonuclease H-like superfamily/Ribonuclease H"/>
    <property type="match status" value="2"/>
</dbReference>
<dbReference type="InterPro" id="IPR023211">
    <property type="entry name" value="DNA_pol_palm_dom_sf"/>
</dbReference>
<evidence type="ECO:0000256" key="6">
    <source>
        <dbReference type="ARBA" id="ARBA00049244"/>
    </source>
</evidence>
<evidence type="ECO:0000256" key="3">
    <source>
        <dbReference type="ARBA" id="ARBA00022695"/>
    </source>
</evidence>
<dbReference type="InterPro" id="IPR006134">
    <property type="entry name" value="DNA-dir_DNA_pol_B_multi_dom"/>
</dbReference>
<keyword evidence="7" id="KW-0235">DNA replication</keyword>
<dbReference type="VEuPathDB" id="FungiDB:RhiirFUN_021797"/>
<keyword evidence="3 7" id="KW-0548">Nucleotidyltransferase</keyword>
<dbReference type="InterPro" id="IPR017964">
    <property type="entry name" value="DNA-dir_DNA_pol_B_CS"/>
</dbReference>
<dbReference type="SUPFAM" id="SSF53098">
    <property type="entry name" value="Ribonuclease H-like"/>
    <property type="match status" value="2"/>
</dbReference>
<dbReference type="InterPro" id="IPR006133">
    <property type="entry name" value="DNA-dir_DNA_pol_B_exonuc"/>
</dbReference>
<organism evidence="11 12">
    <name type="scientific">Rhizophagus irregularis</name>
    <dbReference type="NCBI Taxonomy" id="588596"/>
    <lineage>
        <taxon>Eukaryota</taxon>
        <taxon>Fungi</taxon>
        <taxon>Fungi incertae sedis</taxon>
        <taxon>Mucoromycota</taxon>
        <taxon>Glomeromycotina</taxon>
        <taxon>Glomeromycetes</taxon>
        <taxon>Glomerales</taxon>
        <taxon>Glomeraceae</taxon>
        <taxon>Rhizophagus</taxon>
    </lineage>
</organism>
<dbReference type="GO" id="GO:0003677">
    <property type="term" value="F:DNA binding"/>
    <property type="evidence" value="ECO:0007669"/>
    <property type="project" value="UniProtKB-KW"/>
</dbReference>
<dbReference type="VEuPathDB" id="FungiDB:RhiirA1_482938"/>
<dbReference type="GO" id="GO:0006261">
    <property type="term" value="P:DNA-templated DNA replication"/>
    <property type="evidence" value="ECO:0007669"/>
    <property type="project" value="TreeGrafter"/>
</dbReference>
<keyword evidence="2 7" id="KW-0808">Transferase</keyword>
<comment type="caution">
    <text evidence="11">The sequence shown here is derived from an EMBL/GenBank/DDBJ whole genome shotgun (WGS) entry which is preliminary data.</text>
</comment>
<dbReference type="PROSITE" id="PS00116">
    <property type="entry name" value="DNA_POLYMERASE_B"/>
    <property type="match status" value="1"/>
</dbReference>
<dbReference type="GO" id="GO:0000166">
    <property type="term" value="F:nucleotide binding"/>
    <property type="evidence" value="ECO:0007669"/>
    <property type="project" value="InterPro"/>
</dbReference>
<dbReference type="Pfam" id="PF00136">
    <property type="entry name" value="DNA_pol_B"/>
    <property type="match status" value="4"/>
</dbReference>
<dbReference type="Pfam" id="PF03104">
    <property type="entry name" value="DNA_pol_B_exo1"/>
    <property type="match status" value="1"/>
</dbReference>
<evidence type="ECO:0000256" key="7">
    <source>
        <dbReference type="RuleBase" id="RU000442"/>
    </source>
</evidence>
<evidence type="ECO:0000256" key="5">
    <source>
        <dbReference type="ARBA" id="ARBA00023125"/>
    </source>
</evidence>
<feature type="domain" description="DNA-directed DNA polymerase family B multifunctional" evidence="9">
    <location>
        <begin position="1053"/>
        <end position="1158"/>
    </location>
</feature>
<comment type="catalytic activity">
    <reaction evidence="6 7">
        <text>DNA(n) + a 2'-deoxyribonucleoside 5'-triphosphate = DNA(n+1) + diphosphate</text>
        <dbReference type="Rhea" id="RHEA:22508"/>
        <dbReference type="Rhea" id="RHEA-COMP:17339"/>
        <dbReference type="Rhea" id="RHEA-COMP:17340"/>
        <dbReference type="ChEBI" id="CHEBI:33019"/>
        <dbReference type="ChEBI" id="CHEBI:61560"/>
        <dbReference type="ChEBI" id="CHEBI:173112"/>
        <dbReference type="EC" id="2.7.7.7"/>
    </reaction>
</comment>
<feature type="domain" description="DNA-directed DNA polymerase family B multifunctional" evidence="9">
    <location>
        <begin position="395"/>
        <end position="531"/>
    </location>
</feature>
<dbReference type="EC" id="2.7.7.7" evidence="7"/>
<dbReference type="InterPro" id="IPR036397">
    <property type="entry name" value="RNaseH_sf"/>
</dbReference>
<accession>A0A2N0NPE5</accession>
<evidence type="ECO:0000259" key="9">
    <source>
        <dbReference type="Pfam" id="PF00136"/>
    </source>
</evidence>
<gene>
    <name evidence="11" type="ORF">RhiirA5_434820</name>
</gene>
<keyword evidence="4 7" id="KW-0239">DNA-directed DNA polymerase</keyword>
<dbReference type="Proteomes" id="UP000232722">
    <property type="component" value="Unassembled WGS sequence"/>
</dbReference>
<dbReference type="InterPro" id="IPR042087">
    <property type="entry name" value="DNA_pol_B_thumb"/>
</dbReference>